<name>A0A918YTF3_9ACTN</name>
<dbReference type="EMBL" id="BMVG01000039">
    <property type="protein sequence ID" value="GHE13184.1"/>
    <property type="molecule type" value="Genomic_DNA"/>
</dbReference>
<keyword evidence="2" id="KW-1133">Transmembrane helix</keyword>
<dbReference type="AlphaFoldDB" id="A0A918YTF3"/>
<evidence type="ECO:0000313" key="4">
    <source>
        <dbReference type="Proteomes" id="UP000655443"/>
    </source>
</evidence>
<feature type="compositionally biased region" description="Low complexity" evidence="1">
    <location>
        <begin position="18"/>
        <end position="58"/>
    </location>
</feature>
<gene>
    <name evidence="3" type="ORF">GCM10010339_79300</name>
</gene>
<sequence length="201" mass="19792">MSQSAPSPQQPPSGPVGGNPYAGQGPAGAPYPPQQGAVSGQPGAFPGQPGAFPGQPGAFAPPAPAAPARNNLVLGVVAAVVAAMAAAALYGLVIGATKHEIGYAAVGVGFVVGLAAGKAGGRNPVLPIAAVVLALAAVYLGQLVGEAMIGAKESGLDFSDVFFNHFDLVQKAWKEEADPLTFLFFAIAGFAAFSATKKAAA</sequence>
<feature type="transmembrane region" description="Helical" evidence="2">
    <location>
        <begin position="72"/>
        <end position="94"/>
    </location>
</feature>
<dbReference type="Proteomes" id="UP000655443">
    <property type="component" value="Unassembled WGS sequence"/>
</dbReference>
<keyword evidence="2" id="KW-0472">Membrane</keyword>
<dbReference type="RefSeq" id="WP_189958459.1">
    <property type="nucleotide sequence ID" value="NZ_BMVG01000039.1"/>
</dbReference>
<evidence type="ECO:0000313" key="3">
    <source>
        <dbReference type="EMBL" id="GHE13184.1"/>
    </source>
</evidence>
<feature type="region of interest" description="Disordered" evidence="1">
    <location>
        <begin position="1"/>
        <end position="58"/>
    </location>
</feature>
<evidence type="ECO:0000256" key="1">
    <source>
        <dbReference type="SAM" id="MobiDB-lite"/>
    </source>
</evidence>
<feature type="transmembrane region" description="Helical" evidence="2">
    <location>
        <begin position="101"/>
        <end position="119"/>
    </location>
</feature>
<reference evidence="3" key="1">
    <citation type="journal article" date="2014" name="Int. J. Syst. Evol. Microbiol.">
        <title>Complete genome sequence of Corynebacterium casei LMG S-19264T (=DSM 44701T), isolated from a smear-ripened cheese.</title>
        <authorList>
            <consortium name="US DOE Joint Genome Institute (JGI-PGF)"/>
            <person name="Walter F."/>
            <person name="Albersmeier A."/>
            <person name="Kalinowski J."/>
            <person name="Ruckert C."/>
        </authorList>
    </citation>
    <scope>NUCLEOTIDE SEQUENCE</scope>
    <source>
        <strain evidence="3">JCM 4714</strain>
    </source>
</reference>
<keyword evidence="4" id="KW-1185">Reference proteome</keyword>
<protein>
    <submittedName>
        <fullName evidence="3">Uncharacterized protein</fullName>
    </submittedName>
</protein>
<organism evidence="3 4">
    <name type="scientific">Streptomyces alanosinicus</name>
    <dbReference type="NCBI Taxonomy" id="68171"/>
    <lineage>
        <taxon>Bacteria</taxon>
        <taxon>Bacillati</taxon>
        <taxon>Actinomycetota</taxon>
        <taxon>Actinomycetes</taxon>
        <taxon>Kitasatosporales</taxon>
        <taxon>Streptomycetaceae</taxon>
        <taxon>Streptomyces</taxon>
    </lineage>
</organism>
<keyword evidence="2" id="KW-0812">Transmembrane</keyword>
<proteinExistence type="predicted"/>
<accession>A0A918YTF3</accession>
<feature type="transmembrane region" description="Helical" evidence="2">
    <location>
        <begin position="125"/>
        <end position="144"/>
    </location>
</feature>
<reference evidence="3" key="2">
    <citation type="submission" date="2020-09" db="EMBL/GenBank/DDBJ databases">
        <authorList>
            <person name="Sun Q."/>
            <person name="Ohkuma M."/>
        </authorList>
    </citation>
    <scope>NUCLEOTIDE SEQUENCE</scope>
    <source>
        <strain evidence="3">JCM 4714</strain>
    </source>
</reference>
<evidence type="ECO:0000256" key="2">
    <source>
        <dbReference type="SAM" id="Phobius"/>
    </source>
</evidence>
<comment type="caution">
    <text evidence="3">The sequence shown here is derived from an EMBL/GenBank/DDBJ whole genome shotgun (WGS) entry which is preliminary data.</text>
</comment>